<feature type="signal peptide" evidence="2">
    <location>
        <begin position="1"/>
        <end position="48"/>
    </location>
</feature>
<dbReference type="eggNOG" id="COG1388">
    <property type="taxonomic scope" value="Bacteria"/>
</dbReference>
<gene>
    <name evidence="3" type="ORF">H340_17236</name>
</gene>
<feature type="region of interest" description="Disordered" evidence="1">
    <location>
        <begin position="1"/>
        <end position="24"/>
    </location>
</feature>
<dbReference type="PROSITE" id="PS51318">
    <property type="entry name" value="TAT"/>
    <property type="match status" value="1"/>
</dbReference>
<dbReference type="InterPro" id="IPR011094">
    <property type="entry name" value="Uncharacterised_LppY/LpqO"/>
</dbReference>
<reference evidence="3 4" key="1">
    <citation type="journal article" date="2013" name="Genome Announc.">
        <title>Whole-Genome Shotgun Assembly and Analysis of the Genome of Streptomyces mobaraensis DSM 40847, a Strain for Industrial Production of Microbial Transglutaminase.</title>
        <authorList>
            <person name="Yang H."/>
            <person name="He T."/>
            <person name="Wu W."/>
            <person name="Zhu W."/>
            <person name="Lu B."/>
            <person name="Sun W."/>
        </authorList>
    </citation>
    <scope>NUCLEOTIDE SEQUENCE [LARGE SCALE GENOMIC DNA]</scope>
    <source>
        <strain evidence="3 4">DSM 40847</strain>
    </source>
</reference>
<accession>M3BIA8</accession>
<evidence type="ECO:0000256" key="2">
    <source>
        <dbReference type="SAM" id="SignalP"/>
    </source>
</evidence>
<dbReference type="InterPro" id="IPR006311">
    <property type="entry name" value="TAT_signal"/>
</dbReference>
<organism evidence="3 4">
    <name type="scientific">Streptomyces mobaraensis (strain ATCC 29032 / DSM 40847 / JCM 4168 / NBRC 13819 / NCIMB 11159 / IPCR 16-22)</name>
    <dbReference type="NCBI Taxonomy" id="1223523"/>
    <lineage>
        <taxon>Bacteria</taxon>
        <taxon>Bacillati</taxon>
        <taxon>Actinomycetota</taxon>
        <taxon>Actinomycetes</taxon>
        <taxon>Kitasatosporales</taxon>
        <taxon>Streptomycetaceae</taxon>
        <taxon>Streptomyces</taxon>
    </lineage>
</organism>
<comment type="caution">
    <text evidence="3">The sequence shown here is derived from an EMBL/GenBank/DDBJ whole genome shotgun (WGS) entry which is preliminary data.</text>
</comment>
<dbReference type="Proteomes" id="UP000011740">
    <property type="component" value="Unassembled WGS sequence"/>
</dbReference>
<name>M3BIA8_STRM1</name>
<protein>
    <submittedName>
        <fullName evidence="3">Putative lipoprotein LpqO</fullName>
    </submittedName>
</protein>
<evidence type="ECO:0000256" key="1">
    <source>
        <dbReference type="SAM" id="MobiDB-lite"/>
    </source>
</evidence>
<evidence type="ECO:0000313" key="4">
    <source>
        <dbReference type="Proteomes" id="UP000011740"/>
    </source>
</evidence>
<keyword evidence="2" id="KW-0732">Signal</keyword>
<dbReference type="EMBL" id="AORZ01000052">
    <property type="protein sequence ID" value="EME99309.1"/>
    <property type="molecule type" value="Genomic_DNA"/>
</dbReference>
<proteinExistence type="predicted"/>
<dbReference type="AlphaFoldDB" id="M3BIA8"/>
<feature type="chain" id="PRO_5043836843" evidence="2">
    <location>
        <begin position="49"/>
        <end position="350"/>
    </location>
</feature>
<dbReference type="RefSeq" id="WP_004946827.1">
    <property type="nucleotide sequence ID" value="NZ_AORZ01000052.1"/>
</dbReference>
<sequence>MTGDRPQSGGRTDDEQVRTPTPQASRRLVLAAGAALAPILAGAGPARAATTAPERTTPDPCGGRHALVHPATTSEADWEDVVDVLQHRGRLAGNQVYRMGFLRQDLKVTSYGYSITPALGVGSFVSFLRYEDGKTMLMGDMAVTEREMQRVIDILDAHGIAQTAIHKHLLTHDPAVWWMHIHGMHDDATYLAGALRSALGATGTPPGNGVPEKKRLDLDTAGIDRALGAQGDTEGDIYKVVFARNETVVDHDRVLPRMTGSTTAISFQPVGKRKAIVNGDFVILAHEVQHVIRALRRGGIDVVSIHSHMLTDDPRLFFLHFWGVGDGVRLARALRAAVERTNVSAAVALG</sequence>
<dbReference type="Pfam" id="PF07485">
    <property type="entry name" value="DUF1529"/>
    <property type="match status" value="2"/>
</dbReference>
<dbReference type="STRING" id="1223523.H340_17236"/>
<evidence type="ECO:0000313" key="3">
    <source>
        <dbReference type="EMBL" id="EME99309.1"/>
    </source>
</evidence>
<keyword evidence="3" id="KW-0449">Lipoprotein</keyword>
<dbReference type="PATRIC" id="fig|1223523.3.peg.3527"/>